<feature type="compositionally biased region" description="Polar residues" evidence="1">
    <location>
        <begin position="56"/>
        <end position="69"/>
    </location>
</feature>
<reference evidence="2 3" key="1">
    <citation type="submission" date="2016-10" db="EMBL/GenBank/DDBJ databases">
        <authorList>
            <person name="de Groot N.N."/>
        </authorList>
    </citation>
    <scope>NUCLEOTIDE SEQUENCE [LARGE SCALE GENOMIC DNA]</scope>
    <source>
        <strain evidence="2 3">DSM 27842</strain>
    </source>
</reference>
<evidence type="ECO:0000256" key="1">
    <source>
        <dbReference type="SAM" id="MobiDB-lite"/>
    </source>
</evidence>
<keyword evidence="3" id="KW-1185">Reference proteome</keyword>
<name>A0A1H8T2I0_9RHOB</name>
<accession>A0A1H8T2I0</accession>
<protein>
    <submittedName>
        <fullName evidence="2">Uncharacterized protein</fullName>
    </submittedName>
</protein>
<evidence type="ECO:0000313" key="3">
    <source>
        <dbReference type="Proteomes" id="UP000198893"/>
    </source>
</evidence>
<organism evidence="2 3">
    <name type="scientific">Salinihabitans flavidus</name>
    <dbReference type="NCBI Taxonomy" id="569882"/>
    <lineage>
        <taxon>Bacteria</taxon>
        <taxon>Pseudomonadati</taxon>
        <taxon>Pseudomonadota</taxon>
        <taxon>Alphaproteobacteria</taxon>
        <taxon>Rhodobacterales</taxon>
        <taxon>Roseobacteraceae</taxon>
        <taxon>Salinihabitans</taxon>
    </lineage>
</organism>
<sequence length="244" mass="26999">MWQTVLLAYRCSKFQGERLASWLCRIGLGHPRERSFDGAELSDGTGRERSLIGPRSNGSSGPDRTTGSAEPQRPSREAWQPRPPRIPPLTRPRFAHYPRWAPTLTPWSRYPEFASAFQFHLPPGCGHLTVSIGHSSQPMRLNSSNAQIATFAKLRVMVALPDATGPCQSFIASPTAAAQPSLCGHLCLAQHLKRLRGSSAQGAYLYPMMLARFTDPIGRRRQGWHRGCSYRGKVLGSNALQLLI</sequence>
<evidence type="ECO:0000313" key="2">
    <source>
        <dbReference type="EMBL" id="SEO85200.1"/>
    </source>
</evidence>
<feature type="compositionally biased region" description="Pro residues" evidence="1">
    <location>
        <begin position="81"/>
        <end position="90"/>
    </location>
</feature>
<dbReference type="AlphaFoldDB" id="A0A1H8T2I0"/>
<dbReference type="STRING" id="569882.SAMN04490248_11416"/>
<proteinExistence type="predicted"/>
<gene>
    <name evidence="2" type="ORF">SAMN04490248_11416</name>
</gene>
<dbReference type="Proteomes" id="UP000198893">
    <property type="component" value="Unassembled WGS sequence"/>
</dbReference>
<dbReference type="EMBL" id="FODS01000014">
    <property type="protein sequence ID" value="SEO85200.1"/>
    <property type="molecule type" value="Genomic_DNA"/>
</dbReference>
<feature type="region of interest" description="Disordered" evidence="1">
    <location>
        <begin position="34"/>
        <end position="92"/>
    </location>
</feature>